<evidence type="ECO:0000256" key="6">
    <source>
        <dbReference type="RuleBase" id="RU003693"/>
    </source>
</evidence>
<dbReference type="InterPro" id="IPR015421">
    <property type="entry name" value="PyrdxlP-dep_Trfase_major"/>
</dbReference>
<comment type="pathway">
    <text evidence="2">Lipid metabolism.</text>
</comment>
<dbReference type="InterPro" id="IPR015424">
    <property type="entry name" value="PyrdxlP-dep_Trfase"/>
</dbReference>
<comment type="cofactor">
    <cofactor evidence="1 6">
        <name>pyridoxal 5'-phosphate</name>
        <dbReference type="ChEBI" id="CHEBI:597326"/>
    </cofactor>
</comment>
<evidence type="ECO:0000313" key="8">
    <source>
        <dbReference type="EMBL" id="TCC98222.1"/>
    </source>
</evidence>
<keyword evidence="9" id="KW-1185">Reference proteome</keyword>
<keyword evidence="8" id="KW-0032">Aminotransferase</keyword>
<accession>A0A4R0NG63</accession>
<organism evidence="8 9">
    <name type="scientific">Pedobacter psychroterrae</name>
    <dbReference type="NCBI Taxonomy" id="2530453"/>
    <lineage>
        <taxon>Bacteria</taxon>
        <taxon>Pseudomonadati</taxon>
        <taxon>Bacteroidota</taxon>
        <taxon>Sphingobacteriia</taxon>
        <taxon>Sphingobacteriales</taxon>
        <taxon>Sphingobacteriaceae</taxon>
        <taxon>Pedobacter</taxon>
    </lineage>
</organism>
<evidence type="ECO:0000256" key="1">
    <source>
        <dbReference type="ARBA" id="ARBA00001933"/>
    </source>
</evidence>
<sequence length="378" mass="41221">MHKAAQFIQDRLQVRTENGSLRKLSNTEDLIDFCSNDYLGFARSAKLVSAIDEAISRITGHLHGATGSRLISGNHPFTEATEAFIADFHQAESGLIFNSGYDANVGLVSSLAQRGDTIISDELIHASLIDGARLTHASRFTFKHNSLKDLEAKLKSANGNIYVLVESVYSMDGDTAPLQEINMLCEQYQANLIVDEAHALGIFGNNGKGLVQELNLEKKVFARVVTFGKALGCHGAIVLGSNSLRDYLINFARSFIYTTAAPLHTIAAIKCAYETLIELDHSPLISKKINLYSSLMEQTGLIPYPLSVSAIQTVLYSTNAAAKSAAIALQQKGLDVRAILSPTVPQGRERLRICLHLFNKDEEISTLVGELKRLTSIS</sequence>
<evidence type="ECO:0000256" key="3">
    <source>
        <dbReference type="ARBA" id="ARBA00010008"/>
    </source>
</evidence>
<dbReference type="InterPro" id="IPR001917">
    <property type="entry name" value="Aminotrans_II_pyridoxalP_BS"/>
</dbReference>
<dbReference type="Pfam" id="PF00155">
    <property type="entry name" value="Aminotran_1_2"/>
    <property type="match status" value="1"/>
</dbReference>
<dbReference type="InterPro" id="IPR015422">
    <property type="entry name" value="PyrdxlP-dep_Trfase_small"/>
</dbReference>
<feature type="domain" description="Aminotransferase class I/classII large" evidence="7">
    <location>
        <begin position="29"/>
        <end position="355"/>
    </location>
</feature>
<keyword evidence="5 6" id="KW-0663">Pyridoxal phosphate</keyword>
<evidence type="ECO:0000256" key="2">
    <source>
        <dbReference type="ARBA" id="ARBA00005189"/>
    </source>
</evidence>
<protein>
    <submittedName>
        <fullName evidence="8">Pyridoxal phosphate-dependent aminotransferase family protein</fullName>
    </submittedName>
</protein>
<dbReference type="AlphaFoldDB" id="A0A4R0NG63"/>
<evidence type="ECO:0000256" key="4">
    <source>
        <dbReference type="ARBA" id="ARBA00022679"/>
    </source>
</evidence>
<dbReference type="RefSeq" id="WP_131597597.1">
    <property type="nucleotide sequence ID" value="NZ_SJSL01000007.1"/>
</dbReference>
<comment type="similarity">
    <text evidence="3">Belongs to the class-II pyridoxal-phosphate-dependent aminotransferase family. BioF subfamily.</text>
</comment>
<dbReference type="Proteomes" id="UP000293347">
    <property type="component" value="Unassembled WGS sequence"/>
</dbReference>
<reference evidence="8 9" key="1">
    <citation type="submission" date="2019-02" db="EMBL/GenBank/DDBJ databases">
        <title>Pedobacter sp. RP-1-14 sp. nov., isolated from Arctic soil.</title>
        <authorList>
            <person name="Dahal R.H."/>
        </authorList>
    </citation>
    <scope>NUCLEOTIDE SEQUENCE [LARGE SCALE GENOMIC DNA]</scope>
    <source>
        <strain evidence="8 9">RP-1-14</strain>
    </source>
</reference>
<name>A0A4R0NG63_9SPHI</name>
<dbReference type="SUPFAM" id="SSF53383">
    <property type="entry name" value="PLP-dependent transferases"/>
    <property type="match status" value="1"/>
</dbReference>
<dbReference type="EMBL" id="SJSL01000007">
    <property type="protein sequence ID" value="TCC98222.1"/>
    <property type="molecule type" value="Genomic_DNA"/>
</dbReference>
<dbReference type="InterPro" id="IPR004839">
    <property type="entry name" value="Aminotransferase_I/II_large"/>
</dbReference>
<evidence type="ECO:0000313" key="9">
    <source>
        <dbReference type="Proteomes" id="UP000293347"/>
    </source>
</evidence>
<evidence type="ECO:0000259" key="7">
    <source>
        <dbReference type="Pfam" id="PF00155"/>
    </source>
</evidence>
<dbReference type="InterPro" id="IPR050087">
    <property type="entry name" value="AON_synthase_class-II"/>
</dbReference>
<dbReference type="Gene3D" id="3.90.1150.10">
    <property type="entry name" value="Aspartate Aminotransferase, domain 1"/>
    <property type="match status" value="1"/>
</dbReference>
<dbReference type="GO" id="GO:0009102">
    <property type="term" value="P:biotin biosynthetic process"/>
    <property type="evidence" value="ECO:0007669"/>
    <property type="project" value="TreeGrafter"/>
</dbReference>
<dbReference type="OrthoDB" id="9807157at2"/>
<dbReference type="PROSITE" id="PS00599">
    <property type="entry name" value="AA_TRANSFER_CLASS_2"/>
    <property type="match status" value="1"/>
</dbReference>
<dbReference type="PANTHER" id="PTHR13693">
    <property type="entry name" value="CLASS II AMINOTRANSFERASE/8-AMINO-7-OXONONANOATE SYNTHASE"/>
    <property type="match status" value="1"/>
</dbReference>
<keyword evidence="4 8" id="KW-0808">Transferase</keyword>
<dbReference type="PANTHER" id="PTHR13693:SF77">
    <property type="entry name" value="8-AMINO-7-OXONONANOATE SYNTHASE"/>
    <property type="match status" value="1"/>
</dbReference>
<dbReference type="GO" id="GO:0030170">
    <property type="term" value="F:pyridoxal phosphate binding"/>
    <property type="evidence" value="ECO:0007669"/>
    <property type="project" value="InterPro"/>
</dbReference>
<proteinExistence type="inferred from homology"/>
<dbReference type="GO" id="GO:0008483">
    <property type="term" value="F:transaminase activity"/>
    <property type="evidence" value="ECO:0007669"/>
    <property type="project" value="UniProtKB-KW"/>
</dbReference>
<comment type="caution">
    <text evidence="8">The sequence shown here is derived from an EMBL/GenBank/DDBJ whole genome shotgun (WGS) entry which is preliminary data.</text>
</comment>
<dbReference type="Gene3D" id="3.40.640.10">
    <property type="entry name" value="Type I PLP-dependent aspartate aminotransferase-like (Major domain)"/>
    <property type="match status" value="1"/>
</dbReference>
<evidence type="ECO:0000256" key="5">
    <source>
        <dbReference type="ARBA" id="ARBA00022898"/>
    </source>
</evidence>
<gene>
    <name evidence="8" type="ORF">EZ437_18700</name>
</gene>